<dbReference type="Proteomes" id="UP000242560">
    <property type="component" value="Unassembled WGS sequence"/>
</dbReference>
<keyword evidence="3" id="KW-0813">Transport</keyword>
<dbReference type="PANTHER" id="PTHR30026:SF23">
    <property type="entry name" value="TO APRF-PUTATIVE OUTER MEMBRANE EFFLUX PROTEIN OR SECRETED ALKALINE PHOSPHATASE-RELATED"/>
    <property type="match status" value="1"/>
</dbReference>
<evidence type="ECO:0000256" key="5">
    <source>
        <dbReference type="ARBA" id="ARBA00022692"/>
    </source>
</evidence>
<keyword evidence="5" id="KW-0812">Transmembrane</keyword>
<evidence type="ECO:0000313" key="11">
    <source>
        <dbReference type="Proteomes" id="UP000242560"/>
    </source>
</evidence>
<sequence>MKLKNTLTVLLLSLFFFEATAQTTERTLVLDEVVQMALENHTQLKLSSENILIARQQTKNAALQKLPNITASANAFYLGDALILDKDLSKIATVSMPHFGNTYSIQASELIYKGGLVRKSIEVSELREQLAELDLEKDEQNIKFLVMSNYLDIQRIINQKNVFLNNRKLATERLENVKKFYKQGMVTRNEIIRGELLLKNLEQGILTLDNNRAGLNYQLATAIALSPDVLIVPTATLSGVAADEGLNYYLDRAHQNHPVLKYAQTGIELANKNIVIINTDKKPTIGAFGGYDMARPVTSSLPAQDFYTNTWQAGLSISYNIDNLYKTKEKEQLGKLQLNQARNVLVLQQENLDVQTNAAYLKWQEAVQQARLNKESEELANENYKIIEAKYLNQLALQADMIDATNAKLEAELQYANSEINVQYQYYNLLKTTGTL</sequence>
<dbReference type="Gene3D" id="1.20.1600.10">
    <property type="entry name" value="Outer membrane efflux proteins (OEP)"/>
    <property type="match status" value="1"/>
</dbReference>
<dbReference type="PANTHER" id="PTHR30026">
    <property type="entry name" value="OUTER MEMBRANE PROTEIN TOLC"/>
    <property type="match status" value="1"/>
</dbReference>
<name>A0A1I3JLH2_9FLAO</name>
<dbReference type="GO" id="GO:0015562">
    <property type="term" value="F:efflux transmembrane transporter activity"/>
    <property type="evidence" value="ECO:0007669"/>
    <property type="project" value="InterPro"/>
</dbReference>
<protein>
    <submittedName>
        <fullName evidence="10">Outer membrane protein TolC</fullName>
    </submittedName>
</protein>
<accession>A0A1I3JLH2</accession>
<dbReference type="RefSeq" id="WP_089817933.1">
    <property type="nucleotide sequence ID" value="NZ_FORQ01000001.1"/>
</dbReference>
<dbReference type="GO" id="GO:0009279">
    <property type="term" value="C:cell outer membrane"/>
    <property type="evidence" value="ECO:0007669"/>
    <property type="project" value="UniProtKB-SubCell"/>
</dbReference>
<dbReference type="GO" id="GO:0015288">
    <property type="term" value="F:porin activity"/>
    <property type="evidence" value="ECO:0007669"/>
    <property type="project" value="TreeGrafter"/>
</dbReference>
<keyword evidence="7" id="KW-0998">Cell outer membrane</keyword>
<dbReference type="AlphaFoldDB" id="A0A1I3JLH2"/>
<comment type="similarity">
    <text evidence="2">Belongs to the outer membrane factor (OMF) (TC 1.B.17) family.</text>
</comment>
<feature type="coiled-coil region" evidence="8">
    <location>
        <begin position="116"/>
        <end position="143"/>
    </location>
</feature>
<organism evidence="10 11">
    <name type="scientific">Kaistella treverensis</name>
    <dbReference type="NCBI Taxonomy" id="631455"/>
    <lineage>
        <taxon>Bacteria</taxon>
        <taxon>Pseudomonadati</taxon>
        <taxon>Bacteroidota</taxon>
        <taxon>Flavobacteriia</taxon>
        <taxon>Flavobacteriales</taxon>
        <taxon>Weeksellaceae</taxon>
        <taxon>Chryseobacterium group</taxon>
        <taxon>Kaistella</taxon>
    </lineage>
</organism>
<evidence type="ECO:0000313" key="10">
    <source>
        <dbReference type="EMBL" id="SFI61093.1"/>
    </source>
</evidence>
<evidence type="ECO:0000256" key="4">
    <source>
        <dbReference type="ARBA" id="ARBA00022452"/>
    </source>
</evidence>
<dbReference type="Pfam" id="PF02321">
    <property type="entry name" value="OEP"/>
    <property type="match status" value="1"/>
</dbReference>
<dbReference type="InterPro" id="IPR051906">
    <property type="entry name" value="TolC-like"/>
</dbReference>
<keyword evidence="11" id="KW-1185">Reference proteome</keyword>
<keyword evidence="8" id="KW-0175">Coiled coil</keyword>
<evidence type="ECO:0000256" key="3">
    <source>
        <dbReference type="ARBA" id="ARBA00022448"/>
    </source>
</evidence>
<dbReference type="SUPFAM" id="SSF56954">
    <property type="entry name" value="Outer membrane efflux proteins (OEP)"/>
    <property type="match status" value="1"/>
</dbReference>
<gene>
    <name evidence="10" type="ORF">SAMN05421638_0251</name>
</gene>
<comment type="subcellular location">
    <subcellularLocation>
        <location evidence="1">Cell outer membrane</location>
    </subcellularLocation>
</comment>
<dbReference type="GO" id="GO:1990281">
    <property type="term" value="C:efflux pump complex"/>
    <property type="evidence" value="ECO:0007669"/>
    <property type="project" value="TreeGrafter"/>
</dbReference>
<evidence type="ECO:0000256" key="7">
    <source>
        <dbReference type="ARBA" id="ARBA00023237"/>
    </source>
</evidence>
<evidence type="ECO:0000256" key="9">
    <source>
        <dbReference type="SAM" id="SignalP"/>
    </source>
</evidence>
<evidence type="ECO:0000256" key="1">
    <source>
        <dbReference type="ARBA" id="ARBA00004442"/>
    </source>
</evidence>
<keyword evidence="9" id="KW-0732">Signal</keyword>
<feature type="chain" id="PRO_5015332813" evidence="9">
    <location>
        <begin position="22"/>
        <end position="436"/>
    </location>
</feature>
<keyword evidence="6" id="KW-0472">Membrane</keyword>
<dbReference type="InterPro" id="IPR003423">
    <property type="entry name" value="OMP_efflux"/>
</dbReference>
<proteinExistence type="inferred from homology"/>
<reference evidence="11" key="1">
    <citation type="submission" date="2016-10" db="EMBL/GenBank/DDBJ databases">
        <authorList>
            <person name="Varghese N."/>
            <person name="Submissions S."/>
        </authorList>
    </citation>
    <scope>NUCLEOTIDE SEQUENCE [LARGE SCALE GENOMIC DNA]</scope>
    <source>
        <strain evidence="11">DSM 22251</strain>
    </source>
</reference>
<evidence type="ECO:0000256" key="8">
    <source>
        <dbReference type="SAM" id="Coils"/>
    </source>
</evidence>
<evidence type="ECO:0000256" key="2">
    <source>
        <dbReference type="ARBA" id="ARBA00007613"/>
    </source>
</evidence>
<dbReference type="EMBL" id="FORQ01000001">
    <property type="protein sequence ID" value="SFI61093.1"/>
    <property type="molecule type" value="Genomic_DNA"/>
</dbReference>
<keyword evidence="4" id="KW-1134">Transmembrane beta strand</keyword>
<evidence type="ECO:0000256" key="6">
    <source>
        <dbReference type="ARBA" id="ARBA00023136"/>
    </source>
</evidence>
<feature type="signal peptide" evidence="9">
    <location>
        <begin position="1"/>
        <end position="21"/>
    </location>
</feature>